<dbReference type="GO" id="GO:0016020">
    <property type="term" value="C:membrane"/>
    <property type="evidence" value="ECO:0007669"/>
    <property type="project" value="UniProtKB-SubCell"/>
</dbReference>
<sequence length="1616" mass="184160">MENNLKLSRRIKLTFFAAILSIALVMIGLQYIVERKISKQVFDSQVINISGRQRMYSQKITKTILLLSQAKDSTTYYTYLRTLQQDVKTWHAAHKALLYRSKLPAGEIVFIPGENTDAAQQLVEQHRIHHLNMLKAVSVIVNTTYPIIDYSHRAAFDQALSMVLAEEPFVLKAREEITRQYLAESAQKIEGLARTVKVITLILLLVLLLEGLLIFRPLEMLIKNFVDQLNNKISQLHAHHEEMYAIQEELAQANAFQSALLSNAVVSIISTNKQGIITSINPVVSKWLGYQPDELLNQHTPDILHKTGELSQYANKISAELGIPFTSGLEAMLSKASHGLMQQEEFTYVHKDGTECTVLLNISGIFNSIGAMDGLVCVGVDITAKKKVEEQLRESEQLYKLISENSLDLIRLHNPDGSYVYASPSVIHLLGYQPDELLHLSPKDVIHPADYQHAMEYTTNILQTKKPINHTEYKVRRKDGRFIWLETFTKPILNENGDVTLLLTSSRDITARKQVQEALEVSELKLKAAQKIAHIGNWEYDPHSMQSIWSDEMFLIHGLDISGKVPSAERYLPMVHADDLTQVVESMDLSIRDGKEFINDSRIILPDGEVRWVNVIGKVQKDVSGNVIKVYGTTMDITERKARETQLNEVSAFLNSVLDSSLSGVMAFRSVRNSQHTIVDFEWLSVNKQAEQLTGRTATHLVGKKMLEELPGNRIDGLFDKYVQVVETGHSLNLEHFYEHEGIRVWFHIVAVKLQDGLAVTFSDITDSKVIELEREILNKQLNLQKFALDAAAIVAITDKKGIITYANERFCKISGYTKDELIGNTHQLVNAGYHEPGFFKDMWIQISAGCMWRGEICNKSKDGSRYWVDTVIVPFLDEQERPYQYMAIRFDITSRKEAENNLSFALARLSAIMENMQAAIVVEDENGKTALINHQFCQMFSIPLTPDEITGMDSILKAESYRKAFADEAGFMKRMATMLKNHLPVNGEELPLKDKRVLERDYVPIYIDKIYRGHLWMYKDITERKKWEDKLIESSRFINALIDHSPLPIQIYDRHGFSMQMNEAQRTLLGIPENTYGVGYFNVLTDPFQKLNGSNLHFERAYRGETVILSDQQMDLTNTSNQWNTKKRILFYDQIIFPIKDQTGSVEAVVSFVQDVTYKMVARVELEETKRFLESIMNAIPNYLYIFDIDTNTLVYANLELVQMLGYSENELQQMGSEIIPTLIHPDDMVLIESYFQNFKAAGNGHTHTEFRVRNHHQQYRLLQSRDVPFKRNNKGDVCQVIGIVQDITDLREAELELKEAYHELQMSEEQLRQRGEELRAMNEVMENTIVELKTTQSHLVQSEKMASLGQLTAGIAHEINNPVNFIYVGISNLKNSLDEIFDLLKHYDALATFQSMEEIQAGLAYIQELKEELYYKENLQVISETLKSVESGASRTAEIVKGLRNFSRLDEAAIKHAFVHEGLDNTLILLTNQYKDHIKIFKEYDSLIPSIECYPGQLNQVFMNILTNAIQAIEGNGEIYITTSNLPEHISISIRDSGKGMPENVREKIFEPFFTTKPVGQGTGLGLSITYGIIQKHKGEIRVESEPGKGTTFILILPKVLSEEKMPQVIISTE</sequence>
<feature type="domain" description="PAS" evidence="13">
    <location>
        <begin position="1170"/>
        <end position="1244"/>
    </location>
</feature>
<proteinExistence type="predicted"/>
<evidence type="ECO:0000259" key="14">
    <source>
        <dbReference type="PROSITE" id="PS50113"/>
    </source>
</evidence>
<dbReference type="SMART" id="SM00091">
    <property type="entry name" value="PAS"/>
    <property type="match status" value="6"/>
</dbReference>
<comment type="catalytic activity">
    <reaction evidence="1">
        <text>ATP + protein L-histidine = ADP + protein N-phospho-L-histidine.</text>
        <dbReference type="EC" id="2.7.13.3"/>
    </reaction>
</comment>
<dbReference type="InterPro" id="IPR013655">
    <property type="entry name" value="PAS_fold_3"/>
</dbReference>
<evidence type="ECO:0000256" key="10">
    <source>
        <dbReference type="SAM" id="Coils"/>
    </source>
</evidence>
<dbReference type="SUPFAM" id="SSF55785">
    <property type="entry name" value="PYP-like sensor domain (PAS domain)"/>
    <property type="match status" value="8"/>
</dbReference>
<feature type="domain" description="PAS" evidence="13">
    <location>
        <begin position="795"/>
        <end position="826"/>
    </location>
</feature>
<evidence type="ECO:0000256" key="1">
    <source>
        <dbReference type="ARBA" id="ARBA00000085"/>
    </source>
</evidence>
<dbReference type="SMART" id="SM00086">
    <property type="entry name" value="PAC"/>
    <property type="match status" value="5"/>
</dbReference>
<evidence type="ECO:0000256" key="7">
    <source>
        <dbReference type="ARBA" id="ARBA00022777"/>
    </source>
</evidence>
<dbReference type="InterPro" id="IPR004358">
    <property type="entry name" value="Sig_transdc_His_kin-like_C"/>
</dbReference>
<evidence type="ECO:0000256" key="9">
    <source>
        <dbReference type="ARBA" id="ARBA00023136"/>
    </source>
</evidence>
<dbReference type="NCBIfam" id="TIGR00229">
    <property type="entry name" value="sensory_box"/>
    <property type="match status" value="6"/>
</dbReference>
<feature type="domain" description="PAC" evidence="14">
    <location>
        <begin position="853"/>
        <end position="905"/>
    </location>
</feature>
<dbReference type="InterPro" id="IPR035965">
    <property type="entry name" value="PAS-like_dom_sf"/>
</dbReference>
<dbReference type="InterPro" id="IPR052162">
    <property type="entry name" value="Sensor_kinase/Photoreceptor"/>
</dbReference>
<dbReference type="RefSeq" id="WP_162444745.1">
    <property type="nucleotide sequence ID" value="NZ_CP048222.1"/>
</dbReference>
<keyword evidence="6 11" id="KW-0812">Transmembrane</keyword>
<dbReference type="Pfam" id="PF13675">
    <property type="entry name" value="PilJ"/>
    <property type="match status" value="1"/>
</dbReference>
<dbReference type="Gene3D" id="2.10.70.100">
    <property type="match status" value="1"/>
</dbReference>
<dbReference type="KEGG" id="rhoz:GXP67_19865"/>
<dbReference type="InterPro" id="IPR036097">
    <property type="entry name" value="HisK_dim/P_sf"/>
</dbReference>
<dbReference type="CDD" id="cd00130">
    <property type="entry name" value="PAS"/>
    <property type="match status" value="5"/>
</dbReference>
<evidence type="ECO:0000259" key="12">
    <source>
        <dbReference type="PROSITE" id="PS50109"/>
    </source>
</evidence>
<protein>
    <recommendedName>
        <fullName evidence="3">histidine kinase</fullName>
        <ecNumber evidence="3">2.7.13.3</ecNumber>
    </recommendedName>
</protein>
<dbReference type="SUPFAM" id="SSF47384">
    <property type="entry name" value="Homodimeric domain of signal transducing histidine kinase"/>
    <property type="match status" value="1"/>
</dbReference>
<organism evidence="15 16">
    <name type="scientific">Rhodocytophaga rosea</name>
    <dbReference type="NCBI Taxonomy" id="2704465"/>
    <lineage>
        <taxon>Bacteria</taxon>
        <taxon>Pseudomonadati</taxon>
        <taxon>Bacteroidota</taxon>
        <taxon>Cytophagia</taxon>
        <taxon>Cytophagales</taxon>
        <taxon>Rhodocytophagaceae</taxon>
        <taxon>Rhodocytophaga</taxon>
    </lineage>
</organism>
<feature type="domain" description="Histidine kinase" evidence="12">
    <location>
        <begin position="1356"/>
        <end position="1603"/>
    </location>
</feature>
<dbReference type="EMBL" id="CP048222">
    <property type="protein sequence ID" value="QHT68740.1"/>
    <property type="molecule type" value="Genomic_DNA"/>
</dbReference>
<dbReference type="Pfam" id="PF13426">
    <property type="entry name" value="PAS_9"/>
    <property type="match status" value="2"/>
</dbReference>
<dbReference type="InterPro" id="IPR003661">
    <property type="entry name" value="HisK_dim/P_dom"/>
</dbReference>
<dbReference type="InterPro" id="IPR003594">
    <property type="entry name" value="HATPase_dom"/>
</dbReference>
<evidence type="ECO:0000256" key="4">
    <source>
        <dbReference type="ARBA" id="ARBA00022553"/>
    </source>
</evidence>
<dbReference type="PROSITE" id="PS50112">
    <property type="entry name" value="PAS"/>
    <property type="match status" value="4"/>
</dbReference>
<dbReference type="Gene3D" id="3.30.565.10">
    <property type="entry name" value="Histidine kinase-like ATPase, C-terminal domain"/>
    <property type="match status" value="1"/>
</dbReference>
<keyword evidence="7" id="KW-0418">Kinase</keyword>
<keyword evidence="4" id="KW-0597">Phosphoprotein</keyword>
<dbReference type="Pfam" id="PF02518">
    <property type="entry name" value="HATPase_c"/>
    <property type="match status" value="1"/>
</dbReference>
<feature type="domain" description="PAS" evidence="13">
    <location>
        <begin position="395"/>
        <end position="465"/>
    </location>
</feature>
<evidence type="ECO:0000259" key="13">
    <source>
        <dbReference type="PROSITE" id="PS50112"/>
    </source>
</evidence>
<feature type="domain" description="PAC" evidence="14">
    <location>
        <begin position="1248"/>
        <end position="1301"/>
    </location>
</feature>
<dbReference type="Pfam" id="PF08447">
    <property type="entry name" value="PAS_3"/>
    <property type="match status" value="3"/>
</dbReference>
<dbReference type="Proteomes" id="UP000480178">
    <property type="component" value="Chromosome"/>
</dbReference>
<dbReference type="InterPro" id="IPR005467">
    <property type="entry name" value="His_kinase_dom"/>
</dbReference>
<dbReference type="SUPFAM" id="SSF55874">
    <property type="entry name" value="ATPase domain of HSP90 chaperone/DNA topoisomerase II/histidine kinase"/>
    <property type="match status" value="1"/>
</dbReference>
<evidence type="ECO:0000256" key="2">
    <source>
        <dbReference type="ARBA" id="ARBA00004141"/>
    </source>
</evidence>
<gene>
    <name evidence="15" type="ORF">GXP67_19865</name>
</gene>
<dbReference type="PROSITE" id="PS50113">
    <property type="entry name" value="PAC"/>
    <property type="match status" value="5"/>
</dbReference>
<evidence type="ECO:0000256" key="11">
    <source>
        <dbReference type="SAM" id="Phobius"/>
    </source>
</evidence>
<dbReference type="Gene3D" id="1.10.287.130">
    <property type="match status" value="1"/>
</dbReference>
<dbReference type="EC" id="2.7.13.3" evidence="3"/>
<keyword evidence="8 11" id="KW-1133">Transmembrane helix</keyword>
<feature type="domain" description="PAC" evidence="14">
    <location>
        <begin position="342"/>
        <end position="394"/>
    </location>
</feature>
<feature type="domain" description="PAS" evidence="13">
    <location>
        <begin position="253"/>
        <end position="305"/>
    </location>
</feature>
<evidence type="ECO:0000256" key="8">
    <source>
        <dbReference type="ARBA" id="ARBA00022989"/>
    </source>
</evidence>
<comment type="subcellular location">
    <subcellularLocation>
        <location evidence="2">Membrane</location>
        <topology evidence="2">Multi-pass membrane protein</topology>
    </subcellularLocation>
</comment>
<dbReference type="PANTHER" id="PTHR43304:SF1">
    <property type="entry name" value="PAC DOMAIN-CONTAINING PROTEIN"/>
    <property type="match status" value="1"/>
</dbReference>
<dbReference type="CDD" id="cd00082">
    <property type="entry name" value="HisKA"/>
    <property type="match status" value="1"/>
</dbReference>
<evidence type="ECO:0000313" key="16">
    <source>
        <dbReference type="Proteomes" id="UP000480178"/>
    </source>
</evidence>
<dbReference type="InterPro" id="IPR000700">
    <property type="entry name" value="PAS-assoc_C"/>
</dbReference>
<keyword evidence="9 11" id="KW-0472">Membrane</keyword>
<feature type="domain" description="PAC" evidence="14">
    <location>
        <begin position="597"/>
        <end position="649"/>
    </location>
</feature>
<name>A0A6C0GM76_9BACT</name>
<dbReference type="PANTHER" id="PTHR43304">
    <property type="entry name" value="PHYTOCHROME-LIKE PROTEIN CPH1"/>
    <property type="match status" value="1"/>
</dbReference>
<accession>A0A6C0GM76</accession>
<keyword evidence="16" id="KW-1185">Reference proteome</keyword>
<evidence type="ECO:0000256" key="5">
    <source>
        <dbReference type="ARBA" id="ARBA00022679"/>
    </source>
</evidence>
<keyword evidence="10" id="KW-0175">Coiled coil</keyword>
<dbReference type="PROSITE" id="PS50109">
    <property type="entry name" value="HIS_KIN"/>
    <property type="match status" value="1"/>
</dbReference>
<reference evidence="15 16" key="1">
    <citation type="submission" date="2020-01" db="EMBL/GenBank/DDBJ databases">
        <authorList>
            <person name="Kim M.K."/>
        </authorList>
    </citation>
    <scope>NUCLEOTIDE SEQUENCE [LARGE SCALE GENOMIC DNA]</scope>
    <source>
        <strain evidence="15 16">172606-1</strain>
    </source>
</reference>
<dbReference type="Pfam" id="PF13188">
    <property type="entry name" value="PAS_8"/>
    <property type="match status" value="1"/>
</dbReference>
<feature type="transmembrane region" description="Helical" evidence="11">
    <location>
        <begin position="13"/>
        <end position="33"/>
    </location>
</feature>
<dbReference type="InterPro" id="IPR000014">
    <property type="entry name" value="PAS"/>
</dbReference>
<dbReference type="Gene3D" id="3.30.450.20">
    <property type="entry name" value="PAS domain"/>
    <property type="match status" value="8"/>
</dbReference>
<dbReference type="Pfam" id="PF08448">
    <property type="entry name" value="PAS_4"/>
    <property type="match status" value="1"/>
</dbReference>
<dbReference type="SMART" id="SM00387">
    <property type="entry name" value="HATPase_c"/>
    <property type="match status" value="1"/>
</dbReference>
<dbReference type="GO" id="GO:0000155">
    <property type="term" value="F:phosphorelay sensor kinase activity"/>
    <property type="evidence" value="ECO:0007669"/>
    <property type="project" value="InterPro"/>
</dbReference>
<dbReference type="InterPro" id="IPR001610">
    <property type="entry name" value="PAC"/>
</dbReference>
<dbReference type="PRINTS" id="PR00344">
    <property type="entry name" value="BCTRLSENSOR"/>
</dbReference>
<evidence type="ECO:0000313" key="15">
    <source>
        <dbReference type="EMBL" id="QHT68740.1"/>
    </source>
</evidence>
<dbReference type="InterPro" id="IPR029095">
    <property type="entry name" value="NarX-like_N"/>
</dbReference>
<keyword evidence="5" id="KW-0808">Transferase</keyword>
<feature type="domain" description="PAC" evidence="14">
    <location>
        <begin position="469"/>
        <end position="521"/>
    </location>
</feature>
<feature type="coiled-coil region" evidence="10">
    <location>
        <begin position="1292"/>
        <end position="1330"/>
    </location>
</feature>
<evidence type="ECO:0000256" key="3">
    <source>
        <dbReference type="ARBA" id="ARBA00012438"/>
    </source>
</evidence>
<dbReference type="InterPro" id="IPR036890">
    <property type="entry name" value="HATPase_C_sf"/>
</dbReference>
<dbReference type="InterPro" id="IPR013656">
    <property type="entry name" value="PAS_4"/>
</dbReference>
<evidence type="ECO:0000256" key="6">
    <source>
        <dbReference type="ARBA" id="ARBA00022692"/>
    </source>
</evidence>